<reference evidence="9 10" key="1">
    <citation type="journal article" date="2021" name="Sci. Rep.">
        <title>The distribution of antibiotic resistance genes in chicken gut microbiota commensals.</title>
        <authorList>
            <person name="Juricova H."/>
            <person name="Matiasovicova J."/>
            <person name="Kubasova T."/>
            <person name="Cejkova D."/>
            <person name="Rychlik I."/>
        </authorList>
    </citation>
    <scope>NUCLEOTIDE SEQUENCE [LARGE SCALE GENOMIC DNA]</scope>
    <source>
        <strain evidence="9 10">An537</strain>
    </source>
</reference>
<proteinExistence type="predicted"/>
<dbReference type="PANTHER" id="PTHR12815">
    <property type="entry name" value="SORTING AND ASSEMBLY MACHINERY SAMM50 PROTEIN FAMILY MEMBER"/>
    <property type="match status" value="1"/>
</dbReference>
<sequence>MKRSRAYKKFLAVAVLTAMGSTSVWAADAQTQTNAVPDLTTQNTAVSEAQAQQTKEMTPKEKAAAERDAQAAEAIARARGGIEEAAKADEKAATQKRLDNSSLATKDKAVLTVAKGEGAKLEEQQAAGVQTEIATPEARYYSAVQDSDIAPFVGQTVSGIAIEGIPAEAQEQYSQVLVTKIGETLTADGVKADIAAIGGTGVFSEVNPVFTKVPEGVKVAYKVTVNPVIKKINFEGNTVYSTESLVDYLHVQPGTVLNTVAVGERIQGINAAYQRDGYMLARVKDIAVAEDGTLTVYITEGIVDDITVHGNKKTKDYVILREMNQKKGQPFNKFLVRRSVEKVYNLGFFDDVNVRLLEGKTPDSVVIEVDVLEHKTGTITLGAGYSDSDGLIGIVELGEDNLRGTGDKIKVHWEIGGTAKYKNYSVSYLRPWIDDKATSLGVSIFDREDTYTDYDSNGNDVSEYVKKQRGFNISLGRQTGEYTRDYVTLETRQDKWKYDEDENSGYNYAAGAGPATPEEKAKYPGYNWDNGPYDFAGENYIDNNFGRTNSIAWQKTYDSRDNVYDPTRGRRISSTIQWAGHGLGGDFDFYKFTGEYRSYKKVGSKQVLAFRARVGWAQGDVPYSMLYTLGGADSLRGYEDDQFRGKKMYSASLEYRFPIWNKVSGVVFTDVGDAWDAPHVTWYDDDKSFNASVGAGIRVTTPIGPIRLDYGIGKDDKKFHFSFGGQF</sequence>
<evidence type="ECO:0000256" key="4">
    <source>
        <dbReference type="ARBA" id="ARBA00023136"/>
    </source>
</evidence>
<evidence type="ECO:0000256" key="5">
    <source>
        <dbReference type="ARBA" id="ARBA00023237"/>
    </source>
</evidence>
<keyword evidence="10" id="KW-1185">Reference proteome</keyword>
<dbReference type="EMBL" id="JACJLA010000009">
    <property type="protein sequence ID" value="MBM6912849.1"/>
    <property type="molecule type" value="Genomic_DNA"/>
</dbReference>
<accession>A0ABS2GFA1</accession>
<evidence type="ECO:0000313" key="10">
    <source>
        <dbReference type="Proteomes" id="UP000707138"/>
    </source>
</evidence>
<evidence type="ECO:0000256" key="2">
    <source>
        <dbReference type="ARBA" id="ARBA00022692"/>
    </source>
</evidence>
<dbReference type="InterPro" id="IPR034746">
    <property type="entry name" value="POTRA"/>
</dbReference>
<comment type="caution">
    <text evidence="9">The sequence shown here is derived from an EMBL/GenBank/DDBJ whole genome shotgun (WGS) entry which is preliminary data.</text>
</comment>
<keyword evidence="3 7" id="KW-0732">Signal</keyword>
<dbReference type="InterPro" id="IPR010827">
    <property type="entry name" value="BamA/TamA_POTRA"/>
</dbReference>
<feature type="signal peptide" evidence="7">
    <location>
        <begin position="1"/>
        <end position="26"/>
    </location>
</feature>
<dbReference type="Gene3D" id="2.40.160.50">
    <property type="entry name" value="membrane protein fhac: a member of the omp85/tpsb transporter family"/>
    <property type="match status" value="1"/>
</dbReference>
<keyword evidence="5" id="KW-0998">Cell outer membrane</keyword>
<dbReference type="Pfam" id="PF01103">
    <property type="entry name" value="Omp85"/>
    <property type="match status" value="1"/>
</dbReference>
<feature type="chain" id="PRO_5045637911" evidence="7">
    <location>
        <begin position="27"/>
        <end position="727"/>
    </location>
</feature>
<comment type="subcellular location">
    <subcellularLocation>
        <location evidence="1">Membrane</location>
    </subcellularLocation>
</comment>
<dbReference type="PROSITE" id="PS51779">
    <property type="entry name" value="POTRA"/>
    <property type="match status" value="1"/>
</dbReference>
<dbReference type="PANTHER" id="PTHR12815:SF47">
    <property type="entry name" value="TRANSLOCATION AND ASSEMBLY MODULE SUBUNIT TAMA"/>
    <property type="match status" value="1"/>
</dbReference>
<evidence type="ECO:0000256" key="6">
    <source>
        <dbReference type="SAM" id="MobiDB-lite"/>
    </source>
</evidence>
<gene>
    <name evidence="9" type="ORF">H6A01_05875</name>
</gene>
<organism evidence="9 10">
    <name type="scientific">Veillonella magna</name>
    <dbReference type="NCBI Taxonomy" id="464322"/>
    <lineage>
        <taxon>Bacteria</taxon>
        <taxon>Bacillati</taxon>
        <taxon>Bacillota</taxon>
        <taxon>Negativicutes</taxon>
        <taxon>Veillonellales</taxon>
        <taxon>Veillonellaceae</taxon>
        <taxon>Veillonella</taxon>
    </lineage>
</organism>
<feature type="domain" description="POTRA" evidence="8">
    <location>
        <begin position="227"/>
        <end position="301"/>
    </location>
</feature>
<evidence type="ECO:0000313" key="9">
    <source>
        <dbReference type="EMBL" id="MBM6912849.1"/>
    </source>
</evidence>
<dbReference type="Proteomes" id="UP000707138">
    <property type="component" value="Unassembled WGS sequence"/>
</dbReference>
<dbReference type="InterPro" id="IPR039910">
    <property type="entry name" value="D15-like"/>
</dbReference>
<protein>
    <submittedName>
        <fullName evidence="9">BamA/TamA family outer membrane protein</fullName>
    </submittedName>
</protein>
<keyword evidence="4" id="KW-0472">Membrane</keyword>
<evidence type="ECO:0000256" key="1">
    <source>
        <dbReference type="ARBA" id="ARBA00004370"/>
    </source>
</evidence>
<dbReference type="Pfam" id="PF07244">
    <property type="entry name" value="POTRA"/>
    <property type="match status" value="2"/>
</dbReference>
<dbReference type="InterPro" id="IPR000184">
    <property type="entry name" value="Bac_surfAg_D15"/>
</dbReference>
<evidence type="ECO:0000256" key="3">
    <source>
        <dbReference type="ARBA" id="ARBA00022729"/>
    </source>
</evidence>
<name>A0ABS2GFA1_9FIRM</name>
<evidence type="ECO:0000259" key="8">
    <source>
        <dbReference type="PROSITE" id="PS51779"/>
    </source>
</evidence>
<dbReference type="Gene3D" id="3.10.20.310">
    <property type="entry name" value="membrane protein fhac"/>
    <property type="match status" value="3"/>
</dbReference>
<feature type="region of interest" description="Disordered" evidence="6">
    <location>
        <begin position="38"/>
        <end position="63"/>
    </location>
</feature>
<keyword evidence="2" id="KW-0812">Transmembrane</keyword>
<feature type="compositionally biased region" description="Polar residues" evidence="6">
    <location>
        <begin position="38"/>
        <end position="56"/>
    </location>
</feature>
<dbReference type="RefSeq" id="WP_205087884.1">
    <property type="nucleotide sequence ID" value="NZ_JACJLA010000009.1"/>
</dbReference>
<evidence type="ECO:0000256" key="7">
    <source>
        <dbReference type="SAM" id="SignalP"/>
    </source>
</evidence>